<comment type="caution">
    <text evidence="3">The sequence shown here is derived from an EMBL/GenBank/DDBJ whole genome shotgun (WGS) entry which is preliminary data.</text>
</comment>
<keyword evidence="4" id="KW-1185">Reference proteome</keyword>
<dbReference type="PANTHER" id="PTHR47064:SF2">
    <property type="entry name" value="SMP-30_GLUCONOLACTONASE_LRE-LIKE REGION DOMAIN-CONTAINING PROTEIN-RELATED"/>
    <property type="match status" value="1"/>
</dbReference>
<dbReference type="OrthoDB" id="423498at2759"/>
<dbReference type="EMBL" id="JAGPXF010000007">
    <property type="protein sequence ID" value="KAH7236448.1"/>
    <property type="molecule type" value="Genomic_DNA"/>
</dbReference>
<dbReference type="Proteomes" id="UP000813427">
    <property type="component" value="Unassembled WGS sequence"/>
</dbReference>
<keyword evidence="1" id="KW-0732">Signal</keyword>
<dbReference type="InterPro" id="IPR011042">
    <property type="entry name" value="6-blade_b-propeller_TolB-like"/>
</dbReference>
<gene>
    <name evidence="3" type="ORF">BKA59DRAFT_405621</name>
</gene>
<evidence type="ECO:0000313" key="4">
    <source>
        <dbReference type="Proteomes" id="UP000813427"/>
    </source>
</evidence>
<feature type="signal peptide" evidence="1">
    <location>
        <begin position="1"/>
        <end position="19"/>
    </location>
</feature>
<dbReference type="SUPFAM" id="SSF63829">
    <property type="entry name" value="Calcium-dependent phosphotriesterase"/>
    <property type="match status" value="1"/>
</dbReference>
<dbReference type="PANTHER" id="PTHR47064">
    <property type="entry name" value="PUTATIVE (AFU_ORTHOLOGUE AFUA_1G08990)-RELATED"/>
    <property type="match status" value="1"/>
</dbReference>
<dbReference type="AlphaFoldDB" id="A0A8K0RRM8"/>
<dbReference type="Gene3D" id="2.120.10.30">
    <property type="entry name" value="TolB, C-terminal domain"/>
    <property type="match status" value="1"/>
</dbReference>
<dbReference type="Pfam" id="PF08450">
    <property type="entry name" value="SGL"/>
    <property type="match status" value="1"/>
</dbReference>
<evidence type="ECO:0000259" key="2">
    <source>
        <dbReference type="Pfam" id="PF08450"/>
    </source>
</evidence>
<evidence type="ECO:0000313" key="3">
    <source>
        <dbReference type="EMBL" id="KAH7236448.1"/>
    </source>
</evidence>
<dbReference type="InterPro" id="IPR052988">
    <property type="entry name" value="Oryzine_lactonohydrolase"/>
</dbReference>
<reference evidence="3" key="1">
    <citation type="journal article" date="2021" name="Nat. Commun.">
        <title>Genetic determinants of endophytism in the Arabidopsis root mycobiome.</title>
        <authorList>
            <person name="Mesny F."/>
            <person name="Miyauchi S."/>
            <person name="Thiergart T."/>
            <person name="Pickel B."/>
            <person name="Atanasova L."/>
            <person name="Karlsson M."/>
            <person name="Huettel B."/>
            <person name="Barry K.W."/>
            <person name="Haridas S."/>
            <person name="Chen C."/>
            <person name="Bauer D."/>
            <person name="Andreopoulos W."/>
            <person name="Pangilinan J."/>
            <person name="LaButti K."/>
            <person name="Riley R."/>
            <person name="Lipzen A."/>
            <person name="Clum A."/>
            <person name="Drula E."/>
            <person name="Henrissat B."/>
            <person name="Kohler A."/>
            <person name="Grigoriev I.V."/>
            <person name="Martin F.M."/>
            <person name="Hacquard S."/>
        </authorList>
    </citation>
    <scope>NUCLEOTIDE SEQUENCE</scope>
    <source>
        <strain evidence="3">MPI-SDFR-AT-0068</strain>
    </source>
</reference>
<organism evidence="3 4">
    <name type="scientific">Fusarium tricinctum</name>
    <dbReference type="NCBI Taxonomy" id="61284"/>
    <lineage>
        <taxon>Eukaryota</taxon>
        <taxon>Fungi</taxon>
        <taxon>Dikarya</taxon>
        <taxon>Ascomycota</taxon>
        <taxon>Pezizomycotina</taxon>
        <taxon>Sordariomycetes</taxon>
        <taxon>Hypocreomycetidae</taxon>
        <taxon>Hypocreales</taxon>
        <taxon>Nectriaceae</taxon>
        <taxon>Fusarium</taxon>
        <taxon>Fusarium tricinctum species complex</taxon>
    </lineage>
</organism>
<feature type="domain" description="SMP-30/Gluconolactonase/LRE-like region" evidence="2">
    <location>
        <begin position="162"/>
        <end position="383"/>
    </location>
</feature>
<accession>A0A8K0RRM8</accession>
<proteinExistence type="predicted"/>
<name>A0A8K0RRM8_9HYPO</name>
<feature type="chain" id="PRO_5035467211" description="SMP-30/Gluconolactonase/LRE-like region domain-containing protein" evidence="1">
    <location>
        <begin position="20"/>
        <end position="405"/>
    </location>
</feature>
<dbReference type="InterPro" id="IPR013658">
    <property type="entry name" value="SGL"/>
</dbReference>
<evidence type="ECO:0000256" key="1">
    <source>
        <dbReference type="SAM" id="SignalP"/>
    </source>
</evidence>
<sequence>MRLSLSFQYLSGFLPFAACILSPLPSAYEKAAAKWAYLSYKNPSLAVLPGHFNRSVFVPFTDSEVSDSSVAKDLDYVNSTNFVAYDERFFDLLGPDAKIRQVHQLPFQTHEGPCYNPVTKDIFFIEWGPPGGNDGFHDWQYLLNTETHKLRKIKTDPPIHNVHGCAVHDGDYYVITDGSSNETASLNKITPELKKTTLLNNYFGLPFQGFNDMDVDDEGNFWITDDHYGFGAGVVKYTPPTLSTVYFVNKTSLRPRPFHTTNGQANGITFHKGQDGKGTIYISNTAASQPGPAPHKLNSFGPRKLTSFDVSYPGAIVSNKKLVSVPIAFVYDGIKVSKNGWVFAGSGNGVDVIDPRTGEAVGVIRVGGGDYIAVNVVFVGKELWIVGAGGVWQVTGFKETLARGF</sequence>
<protein>
    <recommendedName>
        <fullName evidence="2">SMP-30/Gluconolactonase/LRE-like region domain-containing protein</fullName>
    </recommendedName>
</protein>